<dbReference type="Gene3D" id="1.20.58.810">
    <property type="entry name" value="Photosystem II Pbs27"/>
    <property type="match status" value="1"/>
</dbReference>
<sequence length="348" mass="38579">MSPHHDVLFNVGVLGSPGLGNREYQSIRERLSVSLFDWTNHGVSVQKADKLQSKPHHKRTDLRNLSDRRQLLLCSGSSLIAVLSANYSLFAPLPTKAEGENQKGEVAEDDKGVFDTFKTFFDPNENTKTGKVLPKAFLKSAREVVKNLRESLKEDAKDITKFRKAADAAKESIREYLNGWKGQPAVASEESYVALEKAIRSLASFYSKSGPFAPLPEEKQTVSNGISRSETAKKLLTWIQDSSSPACSWDPSSCTLVVSYGLFPAVSDSLKLLKFSLCISSLVVSLHFHGFFVRSLLLVCFLERRGHLDAMTCIWMEIGGIFTSSPPPFYLYDREGEPISADLPSCFA</sequence>
<dbReference type="GO" id="GO:0009543">
    <property type="term" value="C:chloroplast thylakoid lumen"/>
    <property type="evidence" value="ECO:0007669"/>
    <property type="project" value="TreeGrafter"/>
</dbReference>
<name>A0AAV7EWK3_ARIFI</name>
<dbReference type="GO" id="GO:0009523">
    <property type="term" value="C:photosystem II"/>
    <property type="evidence" value="ECO:0007669"/>
    <property type="project" value="InterPro"/>
</dbReference>
<evidence type="ECO:0000313" key="1">
    <source>
        <dbReference type="EMBL" id="KAG9452007.1"/>
    </source>
</evidence>
<dbReference type="Proteomes" id="UP000825729">
    <property type="component" value="Unassembled WGS sequence"/>
</dbReference>
<protein>
    <submittedName>
        <fullName evidence="1">Uncharacterized protein</fullName>
    </submittedName>
</protein>
<proteinExistence type="inferred from homology"/>
<dbReference type="HAMAP" id="MF_01481">
    <property type="entry name" value="PSII_Psb27"/>
    <property type="match status" value="1"/>
</dbReference>
<dbReference type="GO" id="GO:0010206">
    <property type="term" value="P:photosystem II repair"/>
    <property type="evidence" value="ECO:0007669"/>
    <property type="project" value="InterPro"/>
</dbReference>
<accession>A0AAV7EWK3</accession>
<organism evidence="1 2">
    <name type="scientific">Aristolochia fimbriata</name>
    <name type="common">White veined hardy Dutchman's pipe vine</name>
    <dbReference type="NCBI Taxonomy" id="158543"/>
    <lineage>
        <taxon>Eukaryota</taxon>
        <taxon>Viridiplantae</taxon>
        <taxon>Streptophyta</taxon>
        <taxon>Embryophyta</taxon>
        <taxon>Tracheophyta</taxon>
        <taxon>Spermatophyta</taxon>
        <taxon>Magnoliopsida</taxon>
        <taxon>Magnoliidae</taxon>
        <taxon>Piperales</taxon>
        <taxon>Aristolochiaceae</taxon>
        <taxon>Aristolochia</taxon>
    </lineage>
</organism>
<gene>
    <name evidence="1" type="ORF">H6P81_004911</name>
</gene>
<dbReference type="GO" id="GO:0010207">
    <property type="term" value="P:photosystem II assembly"/>
    <property type="evidence" value="ECO:0007669"/>
    <property type="project" value="InterPro"/>
</dbReference>
<dbReference type="Pfam" id="PF13326">
    <property type="entry name" value="PSII_Pbs27"/>
    <property type="match status" value="1"/>
</dbReference>
<dbReference type="AlphaFoldDB" id="A0AAV7EWK3"/>
<dbReference type="EMBL" id="JAINDJ010000003">
    <property type="protein sequence ID" value="KAG9452007.1"/>
    <property type="molecule type" value="Genomic_DNA"/>
</dbReference>
<dbReference type="InterPro" id="IPR038450">
    <property type="entry name" value="PSII_Psb27_sf"/>
</dbReference>
<evidence type="ECO:0000313" key="2">
    <source>
        <dbReference type="Proteomes" id="UP000825729"/>
    </source>
</evidence>
<dbReference type="PANTHER" id="PTHR34041">
    <property type="entry name" value="PHOTOSYSTEM II REPAIR PROTEIN PSB27-H1, CHLOROPLASTIC"/>
    <property type="match status" value="1"/>
</dbReference>
<dbReference type="PANTHER" id="PTHR34041:SF3">
    <property type="entry name" value="PHOTOSYSTEM II D1 PRECURSOR PROCESSING PROTEIN PSB27-H2, CHLOROPLASTIC"/>
    <property type="match status" value="1"/>
</dbReference>
<dbReference type="FunFam" id="1.20.58.810:FF:000002">
    <property type="entry name" value="Photosystem II D1 processing protein PSB27-H2, chloroplastic"/>
    <property type="match status" value="1"/>
</dbReference>
<comment type="caution">
    <text evidence="1">The sequence shown here is derived from an EMBL/GenBank/DDBJ whole genome shotgun (WGS) entry which is preliminary data.</text>
</comment>
<dbReference type="InterPro" id="IPR025585">
    <property type="entry name" value="PSII_Psb27"/>
</dbReference>
<keyword evidence="2" id="KW-1185">Reference proteome</keyword>
<reference evidence="1 2" key="1">
    <citation type="submission" date="2021-07" db="EMBL/GenBank/DDBJ databases">
        <title>The Aristolochia fimbriata genome: insights into angiosperm evolution, floral development and chemical biosynthesis.</title>
        <authorList>
            <person name="Jiao Y."/>
        </authorList>
    </citation>
    <scope>NUCLEOTIDE SEQUENCE [LARGE SCALE GENOMIC DNA]</scope>
    <source>
        <strain evidence="1">IBCAS-2021</strain>
        <tissue evidence="1">Leaf</tissue>
    </source>
</reference>